<sequence>MSEDTEFAPDCGAVTPEEECGECEACEEAEREGRAREIEQGIVHDEPGTTL</sequence>
<dbReference type="RefSeq" id="WP_157856778.1">
    <property type="nucleotide sequence ID" value="NZ_JAVRFJ010000007.1"/>
</dbReference>
<accession>A0ABU2YWV7</accession>
<dbReference type="EMBL" id="JAVRFJ010000007">
    <property type="protein sequence ID" value="MDT0567899.1"/>
    <property type="molecule type" value="Genomic_DNA"/>
</dbReference>
<dbReference type="Proteomes" id="UP001180737">
    <property type="component" value="Unassembled WGS sequence"/>
</dbReference>
<protein>
    <submittedName>
        <fullName evidence="1">Uncharacterized protein</fullName>
    </submittedName>
</protein>
<keyword evidence="2" id="KW-1185">Reference proteome</keyword>
<proteinExistence type="predicted"/>
<evidence type="ECO:0000313" key="1">
    <source>
        <dbReference type="EMBL" id="MDT0567899.1"/>
    </source>
</evidence>
<comment type="caution">
    <text evidence="1">The sequence shown here is derived from an EMBL/GenBank/DDBJ whole genome shotgun (WGS) entry which is preliminary data.</text>
</comment>
<name>A0ABU2YWV7_9ACTN</name>
<organism evidence="1 2">
    <name type="scientific">Streptomyces gottesmaniae</name>
    <dbReference type="NCBI Taxonomy" id="3075518"/>
    <lineage>
        <taxon>Bacteria</taxon>
        <taxon>Bacillati</taxon>
        <taxon>Actinomycetota</taxon>
        <taxon>Actinomycetes</taxon>
        <taxon>Kitasatosporales</taxon>
        <taxon>Streptomycetaceae</taxon>
        <taxon>Streptomyces</taxon>
    </lineage>
</organism>
<evidence type="ECO:0000313" key="2">
    <source>
        <dbReference type="Proteomes" id="UP001180737"/>
    </source>
</evidence>
<gene>
    <name evidence="1" type="ORF">RM704_10525</name>
</gene>
<reference evidence="1" key="1">
    <citation type="submission" date="2024-05" db="EMBL/GenBank/DDBJ databases">
        <title>30 novel species of actinomycetes from the DSMZ collection.</title>
        <authorList>
            <person name="Nouioui I."/>
        </authorList>
    </citation>
    <scope>NUCLEOTIDE SEQUENCE</scope>
    <source>
        <strain evidence="1">DSM 3412</strain>
    </source>
</reference>